<dbReference type="Proteomes" id="UP000265955">
    <property type="component" value="Unassembled WGS sequence"/>
</dbReference>
<evidence type="ECO:0000256" key="1">
    <source>
        <dbReference type="SAM" id="MobiDB-lite"/>
    </source>
</evidence>
<dbReference type="EMBL" id="QYUO01000002">
    <property type="protein sequence ID" value="RJF96004.1"/>
    <property type="molecule type" value="Genomic_DNA"/>
</dbReference>
<evidence type="ECO:0000313" key="3">
    <source>
        <dbReference type="EMBL" id="RJF96004.1"/>
    </source>
</evidence>
<dbReference type="AlphaFoldDB" id="A0A3A3FLF6"/>
<feature type="transmembrane region" description="Helical" evidence="2">
    <location>
        <begin position="109"/>
        <end position="134"/>
    </location>
</feature>
<feature type="transmembrane region" description="Helical" evidence="2">
    <location>
        <begin position="311"/>
        <end position="333"/>
    </location>
</feature>
<feature type="compositionally biased region" description="Basic and acidic residues" evidence="1">
    <location>
        <begin position="407"/>
        <end position="426"/>
    </location>
</feature>
<organism evidence="3 4">
    <name type="scientific">Noviherbaspirillum saxi</name>
    <dbReference type="NCBI Taxonomy" id="2320863"/>
    <lineage>
        <taxon>Bacteria</taxon>
        <taxon>Pseudomonadati</taxon>
        <taxon>Pseudomonadota</taxon>
        <taxon>Betaproteobacteria</taxon>
        <taxon>Burkholderiales</taxon>
        <taxon>Oxalobacteraceae</taxon>
        <taxon>Noviherbaspirillum</taxon>
    </lineage>
</organism>
<evidence type="ECO:0000313" key="4">
    <source>
        <dbReference type="Proteomes" id="UP000265955"/>
    </source>
</evidence>
<proteinExistence type="predicted"/>
<name>A0A3A3FLF6_9BURK</name>
<keyword evidence="2" id="KW-0812">Transmembrane</keyword>
<keyword evidence="2" id="KW-1133">Transmembrane helix</keyword>
<feature type="transmembrane region" description="Helical" evidence="2">
    <location>
        <begin position="6"/>
        <end position="29"/>
    </location>
</feature>
<sequence>MNEFFAAYPALAWSIVSVMLAIVVMATLWDKIRWWWHNTWYSFPFIGGIARLSRDGNMDSFNSGWSKAERTLCRDYKKFIRIQDEHDFNEKISYLTKAGDIGRRETPGWIWLLTVAMVFVEAMGFSYVLAGYTLPGASENLQQTGAYGIAFLISVILVAFTHFAGHELSKSNQIKNARREWVEDNRQHKLTTGTVPLAKPQLVDDDQPTYTQLANRVGTHPSYVILTATCVFVVIIAAFATYVRGQVLEKQLQQQVTGQISQADVPKDMNDGLNVLSKANKALPTADLQANRAADVKAINDEANLDRHGGWGTFIVLAFVFVFLQILGVIFGYRWGFAGKNSAEAFRSIGKGRYATYADVREHYLEIAGGAQSKLEILQQKMMELNAHVGIGGRHLSKTFLDFMQESREEEAKDRDNEHRHTEAKAARSAASIKAPAPAAPAVVEQAKTPIVQQVLEQLDRMQDKEEKKSYLGTLPETLNQEVRAALKARKEEDERKKKESDAELEELL</sequence>
<protein>
    <submittedName>
        <fullName evidence="3">Uncharacterized protein</fullName>
    </submittedName>
</protein>
<feature type="compositionally biased region" description="Basic and acidic residues" evidence="1">
    <location>
        <begin position="489"/>
        <end position="502"/>
    </location>
</feature>
<feature type="transmembrane region" description="Helical" evidence="2">
    <location>
        <begin position="223"/>
        <end position="243"/>
    </location>
</feature>
<keyword evidence="2" id="KW-0472">Membrane</keyword>
<dbReference type="OrthoDB" id="5366203at2"/>
<evidence type="ECO:0000256" key="2">
    <source>
        <dbReference type="SAM" id="Phobius"/>
    </source>
</evidence>
<accession>A0A3A3FLF6</accession>
<comment type="caution">
    <text evidence="3">The sequence shown here is derived from an EMBL/GenBank/DDBJ whole genome shotgun (WGS) entry which is preliminary data.</text>
</comment>
<dbReference type="RefSeq" id="WP_119771151.1">
    <property type="nucleotide sequence ID" value="NZ_QYUO01000002.1"/>
</dbReference>
<feature type="region of interest" description="Disordered" evidence="1">
    <location>
        <begin position="407"/>
        <end position="433"/>
    </location>
</feature>
<keyword evidence="4" id="KW-1185">Reference proteome</keyword>
<feature type="region of interest" description="Disordered" evidence="1">
    <location>
        <begin position="488"/>
        <end position="509"/>
    </location>
</feature>
<gene>
    <name evidence="3" type="ORF">D3871_21910</name>
</gene>
<reference evidence="4" key="1">
    <citation type="submission" date="2018-09" db="EMBL/GenBank/DDBJ databases">
        <authorList>
            <person name="Zhu H."/>
        </authorList>
    </citation>
    <scope>NUCLEOTIDE SEQUENCE [LARGE SCALE GENOMIC DNA]</scope>
    <source>
        <strain evidence="4">K1R23-30</strain>
    </source>
</reference>
<feature type="transmembrane region" description="Helical" evidence="2">
    <location>
        <begin position="146"/>
        <end position="165"/>
    </location>
</feature>